<feature type="binding site" evidence="8">
    <location>
        <position position="100"/>
    </location>
    <ligand>
        <name>Zn(2+)</name>
        <dbReference type="ChEBI" id="CHEBI:29105"/>
    </ligand>
</feature>
<dbReference type="RefSeq" id="WP_075724013.1">
    <property type="nucleotide sequence ID" value="NZ_LTDM01000001.1"/>
</dbReference>
<evidence type="ECO:0000313" key="10">
    <source>
        <dbReference type="EMBL" id="OLS03908.1"/>
    </source>
</evidence>
<dbReference type="InterPro" id="IPR036388">
    <property type="entry name" value="WH-like_DNA-bd_sf"/>
</dbReference>
<evidence type="ECO:0000256" key="4">
    <source>
        <dbReference type="ARBA" id="ARBA00022833"/>
    </source>
</evidence>
<feature type="binding site" evidence="8">
    <location>
        <position position="103"/>
    </location>
    <ligand>
        <name>Zn(2+)</name>
        <dbReference type="ChEBI" id="CHEBI:29105"/>
    </ligand>
</feature>
<dbReference type="PANTHER" id="PTHR33202:SF7">
    <property type="entry name" value="FERRIC UPTAKE REGULATION PROTEIN"/>
    <property type="match status" value="1"/>
</dbReference>
<proteinExistence type="inferred from homology"/>
<dbReference type="EMBL" id="LTDM01000001">
    <property type="protein sequence ID" value="OLS03908.1"/>
    <property type="molecule type" value="Genomic_DNA"/>
</dbReference>
<keyword evidence="9" id="KW-0408">Iron</keyword>
<keyword evidence="3 8" id="KW-0479">Metal-binding</keyword>
<evidence type="ECO:0000256" key="6">
    <source>
        <dbReference type="ARBA" id="ARBA00023125"/>
    </source>
</evidence>
<dbReference type="InterPro" id="IPR036390">
    <property type="entry name" value="WH_DNA-bd_sf"/>
</dbReference>
<dbReference type="Gene3D" id="1.10.10.10">
    <property type="entry name" value="Winged helix-like DNA-binding domain superfamily/Winged helix DNA-binding domain"/>
    <property type="match status" value="1"/>
</dbReference>
<dbReference type="GO" id="GO:1900376">
    <property type="term" value="P:regulation of secondary metabolite biosynthetic process"/>
    <property type="evidence" value="ECO:0007669"/>
    <property type="project" value="TreeGrafter"/>
</dbReference>
<keyword evidence="4 8" id="KW-0862">Zinc</keyword>
<evidence type="ECO:0000256" key="5">
    <source>
        <dbReference type="ARBA" id="ARBA00023015"/>
    </source>
</evidence>
<dbReference type="SUPFAM" id="SSF46785">
    <property type="entry name" value="Winged helix' DNA-binding domain"/>
    <property type="match status" value="1"/>
</dbReference>
<dbReference type="GO" id="GO:0000976">
    <property type="term" value="F:transcription cis-regulatory region binding"/>
    <property type="evidence" value="ECO:0007669"/>
    <property type="project" value="TreeGrafter"/>
</dbReference>
<name>A0A1U7M9N0_TISCR</name>
<dbReference type="Proteomes" id="UP000186112">
    <property type="component" value="Unassembled WGS sequence"/>
</dbReference>
<keyword evidence="11" id="KW-1185">Reference proteome</keyword>
<organism evidence="10 11">
    <name type="scientific">Tissierella creatinophila DSM 6911</name>
    <dbReference type="NCBI Taxonomy" id="1123403"/>
    <lineage>
        <taxon>Bacteria</taxon>
        <taxon>Bacillati</taxon>
        <taxon>Bacillota</taxon>
        <taxon>Tissierellia</taxon>
        <taxon>Tissierellales</taxon>
        <taxon>Tissierellaceae</taxon>
        <taxon>Tissierella</taxon>
    </lineage>
</organism>
<dbReference type="FunFam" id="1.10.10.10:FF:000051">
    <property type="entry name" value="Fur family transcriptional regulator"/>
    <property type="match status" value="1"/>
</dbReference>
<feature type="binding site" evidence="8">
    <location>
        <position position="143"/>
    </location>
    <ligand>
        <name>Zn(2+)</name>
        <dbReference type="ChEBI" id="CHEBI:29105"/>
    </ligand>
</feature>
<evidence type="ECO:0000256" key="7">
    <source>
        <dbReference type="ARBA" id="ARBA00023163"/>
    </source>
</evidence>
<feature type="binding site" evidence="9">
    <location>
        <position position="115"/>
    </location>
    <ligand>
        <name>Fe cation</name>
        <dbReference type="ChEBI" id="CHEBI:24875"/>
    </ligand>
</feature>
<dbReference type="OrthoDB" id="8659436at2"/>
<accession>A0A1U7M9N0</accession>
<dbReference type="Pfam" id="PF01475">
    <property type="entry name" value="FUR"/>
    <property type="match status" value="1"/>
</dbReference>
<dbReference type="PANTHER" id="PTHR33202">
    <property type="entry name" value="ZINC UPTAKE REGULATION PROTEIN"/>
    <property type="match status" value="1"/>
</dbReference>
<evidence type="ECO:0000256" key="2">
    <source>
        <dbReference type="ARBA" id="ARBA00022491"/>
    </source>
</evidence>
<dbReference type="InterPro" id="IPR043135">
    <property type="entry name" value="Fur_C"/>
</dbReference>
<evidence type="ECO:0000256" key="9">
    <source>
        <dbReference type="PIRSR" id="PIRSR602481-2"/>
    </source>
</evidence>
<reference evidence="10 11" key="1">
    <citation type="submission" date="2016-02" db="EMBL/GenBank/DDBJ databases">
        <title>Genome sequence of Tissierella creatinophila DSM 6911.</title>
        <authorList>
            <person name="Poehlein A."/>
            <person name="Daniel R."/>
        </authorList>
    </citation>
    <scope>NUCLEOTIDE SEQUENCE [LARGE SCALE GENOMIC DNA]</scope>
    <source>
        <strain evidence="10 11">DSM 6911</strain>
    </source>
</reference>
<feature type="binding site" evidence="9">
    <location>
        <position position="132"/>
    </location>
    <ligand>
        <name>Fe cation</name>
        <dbReference type="ChEBI" id="CHEBI:24875"/>
    </ligand>
</feature>
<feature type="binding site" evidence="8">
    <location>
        <position position="140"/>
    </location>
    <ligand>
        <name>Zn(2+)</name>
        <dbReference type="ChEBI" id="CHEBI:29105"/>
    </ligand>
</feature>
<dbReference type="GO" id="GO:0045892">
    <property type="term" value="P:negative regulation of DNA-templated transcription"/>
    <property type="evidence" value="ECO:0007669"/>
    <property type="project" value="TreeGrafter"/>
</dbReference>
<comment type="caution">
    <text evidence="10">The sequence shown here is derived from an EMBL/GenBank/DDBJ whole genome shotgun (WGS) entry which is preliminary data.</text>
</comment>
<evidence type="ECO:0000256" key="1">
    <source>
        <dbReference type="ARBA" id="ARBA00007957"/>
    </source>
</evidence>
<dbReference type="GO" id="GO:0008270">
    <property type="term" value="F:zinc ion binding"/>
    <property type="evidence" value="ECO:0007669"/>
    <property type="project" value="TreeGrafter"/>
</dbReference>
<comment type="cofactor">
    <cofactor evidence="8">
        <name>Zn(2+)</name>
        <dbReference type="ChEBI" id="CHEBI:29105"/>
    </cofactor>
    <text evidence="8">Binds 1 zinc ion per subunit.</text>
</comment>
<evidence type="ECO:0000313" key="11">
    <source>
        <dbReference type="Proteomes" id="UP000186112"/>
    </source>
</evidence>
<keyword evidence="5" id="KW-0805">Transcription regulation</keyword>
<sequence length="146" mass="17180">MQINIDEYKEILKTKGYKLTNQRKAILNTIIENVHEHLSCEEIFNLVSVDYPEIGIATIYRTIQLFENLNIVVKVNFDDGFSRYEIKENTNDHHHHHLICLKCGNILEVELDLLESLENTIESQEAFYITDHNVKFYGYCKDCKDL</sequence>
<dbReference type="AlphaFoldDB" id="A0A1U7M9N0"/>
<comment type="cofactor">
    <cofactor evidence="9">
        <name>Mn(2+)</name>
        <dbReference type="ChEBI" id="CHEBI:29035"/>
    </cofactor>
    <cofactor evidence="9">
        <name>Fe(2+)</name>
        <dbReference type="ChEBI" id="CHEBI:29033"/>
    </cofactor>
    <text evidence="9">Binds 1 Mn(2+) or Fe(2+) ion per subunit.</text>
</comment>
<dbReference type="InterPro" id="IPR002481">
    <property type="entry name" value="FUR"/>
</dbReference>
<keyword evidence="6" id="KW-0238">DNA-binding</keyword>
<dbReference type="GO" id="GO:0003700">
    <property type="term" value="F:DNA-binding transcription factor activity"/>
    <property type="evidence" value="ECO:0007669"/>
    <property type="project" value="InterPro"/>
</dbReference>
<gene>
    <name evidence="10" type="primary">fur</name>
    <name evidence="10" type="ORF">TICRE_00350</name>
</gene>
<dbReference type="Gene3D" id="3.30.1490.190">
    <property type="match status" value="1"/>
</dbReference>
<comment type="similarity">
    <text evidence="1">Belongs to the Fur family.</text>
</comment>
<evidence type="ECO:0000256" key="8">
    <source>
        <dbReference type="PIRSR" id="PIRSR602481-1"/>
    </source>
</evidence>
<protein>
    <submittedName>
        <fullName evidence="10">Ferric uptake regulation protein</fullName>
    </submittedName>
</protein>
<keyword evidence="7" id="KW-0804">Transcription</keyword>
<dbReference type="CDD" id="cd07153">
    <property type="entry name" value="Fur_like"/>
    <property type="match status" value="1"/>
</dbReference>
<keyword evidence="2" id="KW-0678">Repressor</keyword>
<feature type="binding site" evidence="9">
    <location>
        <position position="94"/>
    </location>
    <ligand>
        <name>Fe cation</name>
        <dbReference type="ChEBI" id="CHEBI:24875"/>
    </ligand>
</feature>
<evidence type="ECO:0000256" key="3">
    <source>
        <dbReference type="ARBA" id="ARBA00022723"/>
    </source>
</evidence>